<evidence type="ECO:0000256" key="3">
    <source>
        <dbReference type="SAM" id="MobiDB-lite"/>
    </source>
</evidence>
<evidence type="ECO:0000313" key="10">
    <source>
        <dbReference type="Proteomes" id="UP000218811"/>
    </source>
</evidence>
<name>A0A2H3JPW9_WOLCO</name>
<feature type="compositionally biased region" description="Basic and acidic residues" evidence="3">
    <location>
        <begin position="862"/>
        <end position="887"/>
    </location>
</feature>
<evidence type="ECO:0000259" key="8">
    <source>
        <dbReference type="Pfam" id="PF26283"/>
    </source>
</evidence>
<dbReference type="InterPro" id="IPR058567">
    <property type="entry name" value="Ig_TRAPPC9_Trs120_3rd"/>
</dbReference>
<keyword evidence="10" id="KW-1185">Reference proteome</keyword>
<dbReference type="Pfam" id="PF26251">
    <property type="entry name" value="TPR_TRAPPC9-Trs120"/>
    <property type="match status" value="1"/>
</dbReference>
<evidence type="ECO:0000313" key="9">
    <source>
        <dbReference type="EMBL" id="PCH38067.1"/>
    </source>
</evidence>
<gene>
    <name evidence="9" type="ORF">WOLCODRAFT_114758</name>
</gene>
<evidence type="ECO:0000259" key="5">
    <source>
        <dbReference type="Pfam" id="PF26251"/>
    </source>
</evidence>
<dbReference type="PANTHER" id="PTHR21512:SF5">
    <property type="entry name" value="TRAFFICKING PROTEIN PARTICLE COMPLEX SUBUNIT 9"/>
    <property type="match status" value="1"/>
</dbReference>
<reference evidence="9" key="1">
    <citation type="journal article" date="2012" name="Science">
        <title>The Paleozoic origin of enzymatic lignin decomposition reconstructed from 31 fungal genomes.</title>
        <authorList>
            <person name="Floudas D."/>
            <person name="Binder M."/>
            <person name="Riley R."/>
            <person name="Barry K."/>
            <person name="Blanchette R.A."/>
            <person name="Henrissat B."/>
            <person name="Martinez A.T."/>
            <person name="Otillar R."/>
            <person name="Spatafora J.W."/>
            <person name="Yadav J.S."/>
            <person name="Aerts A."/>
            <person name="Benoit I."/>
            <person name="Boyd A."/>
            <person name="Carlson A."/>
            <person name="Copeland A."/>
            <person name="Coutinho P.M."/>
            <person name="de Vries R.P."/>
            <person name="Ferreira P."/>
            <person name="Findley K."/>
            <person name="Foster B."/>
            <person name="Gaskell J."/>
            <person name="Glotzer D."/>
            <person name="Gorecki P."/>
            <person name="Heitman J."/>
            <person name="Hesse C."/>
            <person name="Hori C."/>
            <person name="Igarashi K."/>
            <person name="Jurgens J.A."/>
            <person name="Kallen N."/>
            <person name="Kersten P."/>
            <person name="Kohler A."/>
            <person name="Kuees U."/>
            <person name="Kumar T.K.A."/>
            <person name="Kuo A."/>
            <person name="LaButti K."/>
            <person name="Larrondo L.F."/>
            <person name="Lindquist E."/>
            <person name="Ling A."/>
            <person name="Lombard V."/>
            <person name="Lucas S."/>
            <person name="Lundell T."/>
            <person name="Martin R."/>
            <person name="McLaughlin D.J."/>
            <person name="Morgenstern I."/>
            <person name="Morin E."/>
            <person name="Murat C."/>
            <person name="Nagy L.G."/>
            <person name="Nolan M."/>
            <person name="Ohm R.A."/>
            <person name="Patyshakuliyeva A."/>
            <person name="Rokas A."/>
            <person name="Ruiz-Duenas F.J."/>
            <person name="Sabat G."/>
            <person name="Salamov A."/>
            <person name="Samejima M."/>
            <person name="Schmutz J."/>
            <person name="Slot J.C."/>
            <person name="St John F."/>
            <person name="Stenlid J."/>
            <person name="Sun H."/>
            <person name="Sun S."/>
            <person name="Syed K."/>
            <person name="Tsang A."/>
            <person name="Wiebenga A."/>
            <person name="Young D."/>
            <person name="Pisabarro A."/>
            <person name="Eastwood D.C."/>
            <person name="Martin F."/>
            <person name="Cullen D."/>
            <person name="Grigoriev I.V."/>
            <person name="Hibbett D.S."/>
        </authorList>
    </citation>
    <scope>NUCLEOTIDE SEQUENCE [LARGE SCALE GENOMIC DNA]</scope>
    <source>
        <strain evidence="9">MD-104</strain>
    </source>
</reference>
<feature type="domain" description="Trs120/TRAPPC9 third Ig-like" evidence="7">
    <location>
        <begin position="1068"/>
        <end position="1236"/>
    </location>
</feature>
<organism evidence="9 10">
    <name type="scientific">Wolfiporia cocos (strain MD-104)</name>
    <name type="common">Brown rot fungus</name>
    <dbReference type="NCBI Taxonomy" id="742152"/>
    <lineage>
        <taxon>Eukaryota</taxon>
        <taxon>Fungi</taxon>
        <taxon>Dikarya</taxon>
        <taxon>Basidiomycota</taxon>
        <taxon>Agaricomycotina</taxon>
        <taxon>Agaricomycetes</taxon>
        <taxon>Polyporales</taxon>
        <taxon>Phaeolaceae</taxon>
        <taxon>Wolfiporia</taxon>
    </lineage>
</organism>
<evidence type="ECO:0000259" key="6">
    <source>
        <dbReference type="Pfam" id="PF26254"/>
    </source>
</evidence>
<dbReference type="OrthoDB" id="27962at2759"/>
<accession>A0A2H3JPW9</accession>
<evidence type="ECO:0000256" key="1">
    <source>
        <dbReference type="ARBA" id="ARBA00004555"/>
    </source>
</evidence>
<dbReference type="InterPro" id="IPR058564">
    <property type="entry name" value="TPR_TRAPPC9_Trs120"/>
</dbReference>
<proteinExistence type="predicted"/>
<dbReference type="Pfam" id="PF26283">
    <property type="entry name" value="Ig_TRAPPC9-Trs120_4th"/>
    <property type="match status" value="1"/>
</dbReference>
<dbReference type="OMA" id="EGFWYRE"/>
<evidence type="ECO:0000259" key="4">
    <source>
        <dbReference type="Pfam" id="PF08626"/>
    </source>
</evidence>
<feature type="domain" description="Trs120/TRAPPC9 TPR region" evidence="5">
    <location>
        <begin position="391"/>
        <end position="691"/>
    </location>
</feature>
<evidence type="ECO:0000259" key="7">
    <source>
        <dbReference type="Pfam" id="PF26282"/>
    </source>
</evidence>
<dbReference type="Pfam" id="PF26254">
    <property type="entry name" value="Ig_TRAPPC9-Trs120_1st"/>
    <property type="match status" value="1"/>
</dbReference>
<evidence type="ECO:0008006" key="11">
    <source>
        <dbReference type="Google" id="ProtNLM"/>
    </source>
</evidence>
<dbReference type="InterPro" id="IPR058565">
    <property type="entry name" value="Ig_TRAPPC9_Trs120_1st"/>
</dbReference>
<dbReference type="PANTHER" id="PTHR21512">
    <property type="entry name" value="TRAFFICKING PROTEIN PARTICLE COMPLEX SUBUNIT 9"/>
    <property type="match status" value="1"/>
</dbReference>
<dbReference type="InterPro" id="IPR013935">
    <property type="entry name" value="Trs120_TRAPPC9"/>
</dbReference>
<dbReference type="EMBL" id="KB467942">
    <property type="protein sequence ID" value="PCH38067.1"/>
    <property type="molecule type" value="Genomic_DNA"/>
</dbReference>
<feature type="domain" description="Trs120/TRAPPC9 fourth Ig-like" evidence="8">
    <location>
        <begin position="1247"/>
        <end position="1345"/>
    </location>
</feature>
<dbReference type="GO" id="GO:0005802">
    <property type="term" value="C:trans-Golgi network"/>
    <property type="evidence" value="ECO:0007669"/>
    <property type="project" value="TreeGrafter"/>
</dbReference>
<keyword evidence="2" id="KW-0333">Golgi apparatus</keyword>
<dbReference type="Proteomes" id="UP000218811">
    <property type="component" value="Unassembled WGS sequence"/>
</dbReference>
<feature type="region of interest" description="Disordered" evidence="3">
    <location>
        <begin position="846"/>
        <end position="895"/>
    </location>
</feature>
<feature type="domain" description="Trs120/TRAPPC9 first Ig-like" evidence="6">
    <location>
        <begin position="709"/>
        <end position="912"/>
    </location>
</feature>
<dbReference type="Pfam" id="PF26282">
    <property type="entry name" value="Ig_TRAPPC9-Trs120_3rd"/>
    <property type="match status" value="1"/>
</dbReference>
<dbReference type="InterPro" id="IPR058563">
    <property type="entry name" value="Trs120_TRAPPC9_N"/>
</dbReference>
<dbReference type="STRING" id="742152.A0A2H3JPW9"/>
<protein>
    <recommendedName>
        <fullName evidence="11">Trs120-domain-containing protein</fullName>
    </recommendedName>
</protein>
<feature type="region of interest" description="Disordered" evidence="3">
    <location>
        <begin position="209"/>
        <end position="251"/>
    </location>
</feature>
<dbReference type="Pfam" id="PF26280">
    <property type="entry name" value="Ig_TRAPPC9-Trs120_2nd"/>
    <property type="match status" value="1"/>
</dbReference>
<dbReference type="Pfam" id="PF08626">
    <property type="entry name" value="TRAPPC9-Trs120"/>
    <property type="match status" value="1"/>
</dbReference>
<comment type="subcellular location">
    <subcellularLocation>
        <location evidence="1">Golgi apparatus</location>
    </subcellularLocation>
</comment>
<evidence type="ECO:0000256" key="2">
    <source>
        <dbReference type="ARBA" id="ARBA00023034"/>
    </source>
</evidence>
<sequence>MDALAFGSLANIRIQLVPIGNIRKATYEKWVSEIRSFESIPLGDIPADTRDERGRFMPRPLASGHLHLSFPAHPPPTSHQPLSLFRPSDFPLGVIGIASCSRSDSVSSILAAFNASMSMFSAHGSTYPLASKCFVFEDGDANLDIGDRFPGLVVIPGMMGNKSVHIGTLLAGLCSQILGEFSTMMQALESPLGNEYLNAALFPTLPPASEMPRSLDSENGYRDSLPPLPSQHSQPDLNRAKSPLGTKRGSIGPGLMPIRHASLPVTPATATMKKRPNVIGAASSHGRLYKVLGDLFLLAGRHEDSLIWYTEAIALFKSPQDAAWHASALEGLATIPIVEAWSSNTTMAAPAGDKDPWYDIVDRLTQASALYYKATPPSDLESAYLLLAYLYSHSLLRHTSFLFAIWCSKGWGLLAFASMLHPGQNPYLPLASSTDTTTDSNGVTITMTSPRLKNSYADLERLTSITGISRVQIATILTQVHGPWLLHLGARERIAILQTVAGMYGALGYFRKEAYILRELLGSVMDLIVCGREEGSGARVTNAGLGIRGAATGPAGQGTVGVRENQRTEGNDSVLRIVKHVCRVHGVDLEAVKMFDLGAVADRTSKGQTLGNNDDAELDDDLVEGPQEPFGWPELQIGIVREAIAVAEALPDYPSVAQFSLSALKVLHPVMSQSDQFHLYHTATRALATAIRRGDRRTVEYWAGRPCISIEVLPLPLIRIPIEKPISLLASSDERAVNPILAGAKDPFLYNPRKLMSGQAQSILVQNEKFEVVVTLRNPFVFDLQLENLSLSTSGARVEVDAMSVIVPANTYHPVTMSGKAVEAGTLVIRGCIVQAPGGIPREYVVPLSTDEEEDKRVRRRSAADPESGRSKRTGLDSRPWKRDSKRLSNQNAASSTSTSTVRYLECKVVPEQPLLRIRRTSLTHGAVMLYDGETSSIRITLENVSSLPIDFMRLTFDDSTIAPAQQTLADGELPVFETYETEYDLIHRPVFTWDSTREAQRVDAGEKTSITVKCFGKVGCTSGTIHVSYAHINRHRDTLEEPSDVFHTRQLSYPVVVTVYHMLECDAMDILSYSSLVSFSAIANGDDDSPANKAMKALLSVGNAADWCLFSVDVRNTYGLPFDVTFERNQPGTEYASTSCLVPPGSTSRLIIPIKKMLLPEESTSKPIPTLSDRQFVVTKSNLTSAEEKAQRELFWYREELFKIVRGYWRESGGSRTGELSLRQQRMTLPMLEALRTETARVQMSLFCYDENQSEKAVPRDPSGTKFLPPPNEFMYLRTKIINLSPADLVLTLDLSLEPSQYVVYQGVLSDIPIGRLQPGESEEAELPVVFVSGGRFDFAAEVHVHRRRRDGSGLVGRGQLRAVF</sequence>
<feature type="domain" description="Trs120/TRAPPC9 N-terminal" evidence="4">
    <location>
        <begin position="10"/>
        <end position="343"/>
    </location>
</feature>
<dbReference type="InterPro" id="IPR058568">
    <property type="entry name" value="Ig_TRAPPC9_Trs120_4th"/>
</dbReference>